<evidence type="ECO:0000256" key="9">
    <source>
        <dbReference type="ARBA" id="ARBA00023014"/>
    </source>
</evidence>
<dbReference type="GO" id="GO:0047540">
    <property type="term" value="F:2-enoate reductase activity"/>
    <property type="evidence" value="ECO:0007669"/>
    <property type="project" value="UniProtKB-EC"/>
</dbReference>
<dbReference type="PRINTS" id="PR00368">
    <property type="entry name" value="FADPNR"/>
</dbReference>
<sequence>MSGKYEPLFTPFKIGKTEIKNRIVLCAMGGTSLIEDGKFHEATAEYYIERAKGGVGLLIPGIAVIQDMWGRGNWLNEAREAFRGPVKELMDEIHKYDTKLFMQIGAGMGRVLAVKSGMAAVPDFNKDYAMCAPSVLPNVWAPEMMHREMTKDEIHKIIEAIVEAAKLAQEAGVDGIEIHAIHEGYLLDQFSIENTNHRTDEYGGSLENRLRFVCEIIKGIKEACGQDYPVIVRYSVASKMKGFNSGALPGEPYKEFGRSLEESPAVARILEAAGCDALDADNGSYDSWYWAHPPMYMPLACNLPEATYIKQFVDIPVICAGRMEDPEIATEAIANGVVDGIGIARQLLADPEWSNKIQAEQVDDVRPCIACHNGCFGRLFAGLGTSCALNPAAMQEEKYKITPAAVKKKVAIVGGGIGGMEAARISALRGHQVTLYEKTDRLGGVFIAAAAPDFKEADKNLLKWYIKQINDLNVTIKMNTEVTPELINETKPDEIIVATGAKPRTLSIPGIDADHVIEAIDLLLDKKQAGEVVAVIGGGLTGCEIAYDLAKKGKKVKIIEMMDDILQVKLLSAANSNMLRELLVYYNVDVQTSTQLCAINSNSITVSKDNAKTEIPVDTVVIAAGYVPSAPLAVALQELENVQVIGDADHVGSLLDVIWAAYDVALKI</sequence>
<reference evidence="13" key="1">
    <citation type="submission" date="2011-07" db="EMBL/GenBank/DDBJ databases">
        <title>Complete genome sequence of Acetobacterium woodii.</title>
        <authorList>
            <person name="Poehlein A."/>
            <person name="Schmidt S."/>
            <person name="Kaster A.-K."/>
            <person name="Goenrich M."/>
            <person name="Vollmers J."/>
            <person name="Thuermer A."/>
            <person name="Gottschalk G."/>
            <person name="Thauer R.K."/>
            <person name="Daniel R."/>
            <person name="Mueller V."/>
        </authorList>
    </citation>
    <scope>NUCLEOTIDE SEQUENCE [LARGE SCALE GENOMIC DNA]</scope>
    <source>
        <strain evidence="13">ATCC 29683 / DSM 1030 / JCM 2381 / KCTC 1655 / WB1</strain>
    </source>
</reference>
<dbReference type="InterPro" id="IPR013785">
    <property type="entry name" value="Aldolase_TIM"/>
</dbReference>
<dbReference type="PANTHER" id="PTHR42917:SF2">
    <property type="entry name" value="2,4-DIENOYL-COA REDUCTASE [(2E)-ENOYL-COA-PRODUCING]"/>
    <property type="match status" value="1"/>
</dbReference>
<evidence type="ECO:0000259" key="11">
    <source>
        <dbReference type="Pfam" id="PF07992"/>
    </source>
</evidence>
<dbReference type="KEGG" id="awo:Awo_c31510"/>
<dbReference type="Proteomes" id="UP000007177">
    <property type="component" value="Chromosome"/>
</dbReference>
<dbReference type="eggNOG" id="COG0446">
    <property type="taxonomic scope" value="Bacteria"/>
</dbReference>
<evidence type="ECO:0000256" key="5">
    <source>
        <dbReference type="ARBA" id="ARBA00022643"/>
    </source>
</evidence>
<comment type="similarity">
    <text evidence="3">In the N-terminal section; belongs to the NADH:flavin oxidoreductase/NADH oxidase family.</text>
</comment>
<name>H6LJF1_ACEWD</name>
<dbReference type="Gene3D" id="3.50.50.60">
    <property type="entry name" value="FAD/NAD(P)-binding domain"/>
    <property type="match status" value="1"/>
</dbReference>
<keyword evidence="8" id="KW-0408">Iron</keyword>
<dbReference type="OrthoDB" id="9772736at2"/>
<dbReference type="GO" id="GO:0051536">
    <property type="term" value="F:iron-sulfur cluster binding"/>
    <property type="evidence" value="ECO:0007669"/>
    <property type="project" value="UniProtKB-KW"/>
</dbReference>
<evidence type="ECO:0000256" key="4">
    <source>
        <dbReference type="ARBA" id="ARBA00022630"/>
    </source>
</evidence>
<evidence type="ECO:0000256" key="8">
    <source>
        <dbReference type="ARBA" id="ARBA00023004"/>
    </source>
</evidence>
<dbReference type="InterPro" id="IPR023753">
    <property type="entry name" value="FAD/NAD-binding_dom"/>
</dbReference>
<evidence type="ECO:0000313" key="13">
    <source>
        <dbReference type="Proteomes" id="UP000007177"/>
    </source>
</evidence>
<dbReference type="SUPFAM" id="SSF51905">
    <property type="entry name" value="FAD/NAD(P)-binding domain"/>
    <property type="match status" value="1"/>
</dbReference>
<dbReference type="InterPro" id="IPR001155">
    <property type="entry name" value="OxRdtase_FMN_N"/>
</dbReference>
<dbReference type="GO" id="GO:0046872">
    <property type="term" value="F:metal ion binding"/>
    <property type="evidence" value="ECO:0007669"/>
    <property type="project" value="UniProtKB-KW"/>
</dbReference>
<dbReference type="SUPFAM" id="SSF51395">
    <property type="entry name" value="FMN-linked oxidoreductases"/>
    <property type="match status" value="1"/>
</dbReference>
<dbReference type="AlphaFoldDB" id="H6LJF1"/>
<dbReference type="eggNOG" id="COG1902">
    <property type="taxonomic scope" value="Bacteria"/>
</dbReference>
<evidence type="ECO:0000256" key="1">
    <source>
        <dbReference type="ARBA" id="ARBA00001917"/>
    </source>
</evidence>
<dbReference type="PANTHER" id="PTHR42917">
    <property type="entry name" value="2,4-DIENOYL-COA REDUCTASE"/>
    <property type="match status" value="1"/>
</dbReference>
<dbReference type="PRINTS" id="PR00411">
    <property type="entry name" value="PNDRDTASEI"/>
</dbReference>
<dbReference type="EC" id="1.3.1.31" evidence="12"/>
<dbReference type="Pfam" id="PF07992">
    <property type="entry name" value="Pyr_redox_2"/>
    <property type="match status" value="1"/>
</dbReference>
<dbReference type="STRING" id="931626.Awo_c31510"/>
<comment type="cofactor">
    <cofactor evidence="2">
        <name>[4Fe-4S] cluster</name>
        <dbReference type="ChEBI" id="CHEBI:49883"/>
    </cofactor>
</comment>
<dbReference type="EMBL" id="CP002987">
    <property type="protein sequence ID" value="AFA49879.1"/>
    <property type="molecule type" value="Genomic_DNA"/>
</dbReference>
<keyword evidence="5" id="KW-0288">FMN</keyword>
<gene>
    <name evidence="12" type="primary">enr2</name>
    <name evidence="12" type="ordered locus">Awo_c31510</name>
</gene>
<keyword evidence="13" id="KW-1185">Reference proteome</keyword>
<comment type="cofactor">
    <cofactor evidence="1">
        <name>FMN</name>
        <dbReference type="ChEBI" id="CHEBI:58210"/>
    </cofactor>
</comment>
<accession>H6LJF1</accession>
<dbReference type="InterPro" id="IPR051793">
    <property type="entry name" value="NADH:flavin_oxidoreductase"/>
</dbReference>
<protein>
    <submittedName>
        <fullName evidence="12">2-enoate reductase Enr2</fullName>
        <ecNumber evidence="12">1.3.1.31</ecNumber>
    </submittedName>
</protein>
<keyword evidence="9" id="KW-0411">Iron-sulfur</keyword>
<dbReference type="GO" id="GO:0010181">
    <property type="term" value="F:FMN binding"/>
    <property type="evidence" value="ECO:0007669"/>
    <property type="project" value="InterPro"/>
</dbReference>
<evidence type="ECO:0000259" key="10">
    <source>
        <dbReference type="Pfam" id="PF00724"/>
    </source>
</evidence>
<evidence type="ECO:0000256" key="6">
    <source>
        <dbReference type="ARBA" id="ARBA00022723"/>
    </source>
</evidence>
<evidence type="ECO:0000313" key="12">
    <source>
        <dbReference type="EMBL" id="AFA49879.1"/>
    </source>
</evidence>
<dbReference type="Gene3D" id="3.20.20.70">
    <property type="entry name" value="Aldolase class I"/>
    <property type="match status" value="1"/>
</dbReference>
<dbReference type="InterPro" id="IPR036188">
    <property type="entry name" value="FAD/NAD-bd_sf"/>
</dbReference>
<keyword evidence="7 12" id="KW-0560">Oxidoreductase</keyword>
<evidence type="ECO:0000256" key="2">
    <source>
        <dbReference type="ARBA" id="ARBA00001966"/>
    </source>
</evidence>
<feature type="domain" description="NADH:flavin oxidoreductase/NADH oxidase N-terminal" evidence="10">
    <location>
        <begin position="8"/>
        <end position="360"/>
    </location>
</feature>
<dbReference type="RefSeq" id="WP_014357475.1">
    <property type="nucleotide sequence ID" value="NC_016894.1"/>
</dbReference>
<keyword evidence="4" id="KW-0285">Flavoprotein</keyword>
<reference evidence="12 13" key="2">
    <citation type="journal article" date="2012" name="PLoS ONE">
        <title>An ancient pathway combining carbon dioxide fixation with the generation and utilization of a sodium ion gradient for ATP synthesis.</title>
        <authorList>
            <person name="Poehlein A."/>
            <person name="Schmidt S."/>
            <person name="Kaster A.K."/>
            <person name="Goenrich M."/>
            <person name="Vollmers J."/>
            <person name="Thurmer A."/>
            <person name="Bertsch J."/>
            <person name="Schuchmann K."/>
            <person name="Voigt B."/>
            <person name="Hecker M."/>
            <person name="Daniel R."/>
            <person name="Thauer R.K."/>
            <person name="Gottschalk G."/>
            <person name="Muller V."/>
        </authorList>
    </citation>
    <scope>NUCLEOTIDE SEQUENCE [LARGE SCALE GENOMIC DNA]</scope>
    <source>
        <strain evidence="13">ATCC 29683 / DSM 1030 / JCM 2381 / KCTC 1655 / WB1</strain>
    </source>
</reference>
<organism evidence="12 13">
    <name type="scientific">Acetobacterium woodii (strain ATCC 29683 / DSM 1030 / JCM 2381 / KCTC 1655 / WB1)</name>
    <dbReference type="NCBI Taxonomy" id="931626"/>
    <lineage>
        <taxon>Bacteria</taxon>
        <taxon>Bacillati</taxon>
        <taxon>Bacillota</taxon>
        <taxon>Clostridia</taxon>
        <taxon>Eubacteriales</taxon>
        <taxon>Eubacteriaceae</taxon>
        <taxon>Acetobacterium</taxon>
    </lineage>
</organism>
<evidence type="ECO:0000256" key="7">
    <source>
        <dbReference type="ARBA" id="ARBA00023002"/>
    </source>
</evidence>
<proteinExistence type="inferred from homology"/>
<evidence type="ECO:0000256" key="3">
    <source>
        <dbReference type="ARBA" id="ARBA00011048"/>
    </source>
</evidence>
<dbReference type="Pfam" id="PF00724">
    <property type="entry name" value="Oxidored_FMN"/>
    <property type="match status" value="1"/>
</dbReference>
<keyword evidence="6" id="KW-0479">Metal-binding</keyword>
<feature type="domain" description="FAD/NAD(P)-binding" evidence="11">
    <location>
        <begin position="408"/>
        <end position="665"/>
    </location>
</feature>
<dbReference type="HOGENOM" id="CLU_012153_1_1_9"/>
<dbReference type="Gene3D" id="3.40.50.720">
    <property type="entry name" value="NAD(P)-binding Rossmann-like Domain"/>
    <property type="match status" value="1"/>
</dbReference>